<proteinExistence type="predicted"/>
<name>A0A7J7W3J8_PIPKU</name>
<dbReference type="EMBL" id="JACAGB010000012">
    <property type="protein sequence ID" value="KAF6331836.1"/>
    <property type="molecule type" value="Genomic_DNA"/>
</dbReference>
<sequence>MSVRPNSQVHLAHISMLVSSQYKHLEHFNNLLNFIPTLFIPSNSFSTPELDISSQGIILRFQFVGSKPSMASSNQGSGNYSSQAKSTPSPVFVNKVFLEHRCALLLMCCLRLLSHCHSKVE</sequence>
<comment type="caution">
    <text evidence="1">The sequence shown here is derived from an EMBL/GenBank/DDBJ whole genome shotgun (WGS) entry which is preliminary data.</text>
</comment>
<gene>
    <name evidence="1" type="ORF">mPipKuh1_008145</name>
</gene>
<evidence type="ECO:0000313" key="2">
    <source>
        <dbReference type="Proteomes" id="UP000558488"/>
    </source>
</evidence>
<accession>A0A7J7W3J8</accession>
<organism evidence="1 2">
    <name type="scientific">Pipistrellus kuhlii</name>
    <name type="common">Kuhl's pipistrelle</name>
    <dbReference type="NCBI Taxonomy" id="59472"/>
    <lineage>
        <taxon>Eukaryota</taxon>
        <taxon>Metazoa</taxon>
        <taxon>Chordata</taxon>
        <taxon>Craniata</taxon>
        <taxon>Vertebrata</taxon>
        <taxon>Euteleostomi</taxon>
        <taxon>Mammalia</taxon>
        <taxon>Eutheria</taxon>
        <taxon>Laurasiatheria</taxon>
        <taxon>Chiroptera</taxon>
        <taxon>Yangochiroptera</taxon>
        <taxon>Vespertilionidae</taxon>
        <taxon>Pipistrellus</taxon>
    </lineage>
</organism>
<dbReference type="Proteomes" id="UP000558488">
    <property type="component" value="Unassembled WGS sequence"/>
</dbReference>
<keyword evidence="2" id="KW-1185">Reference proteome</keyword>
<reference evidence="1 2" key="1">
    <citation type="journal article" date="2020" name="Nature">
        <title>Six reference-quality genomes reveal evolution of bat adaptations.</title>
        <authorList>
            <person name="Jebb D."/>
            <person name="Huang Z."/>
            <person name="Pippel M."/>
            <person name="Hughes G.M."/>
            <person name="Lavrichenko K."/>
            <person name="Devanna P."/>
            <person name="Winkler S."/>
            <person name="Jermiin L.S."/>
            <person name="Skirmuntt E.C."/>
            <person name="Katzourakis A."/>
            <person name="Burkitt-Gray L."/>
            <person name="Ray D.A."/>
            <person name="Sullivan K.A.M."/>
            <person name="Roscito J.G."/>
            <person name="Kirilenko B.M."/>
            <person name="Davalos L.M."/>
            <person name="Corthals A.P."/>
            <person name="Power M.L."/>
            <person name="Jones G."/>
            <person name="Ransome R.D."/>
            <person name="Dechmann D.K.N."/>
            <person name="Locatelli A.G."/>
            <person name="Puechmaille S.J."/>
            <person name="Fedrigo O."/>
            <person name="Jarvis E.D."/>
            <person name="Hiller M."/>
            <person name="Vernes S.C."/>
            <person name="Myers E.W."/>
            <person name="Teeling E.C."/>
        </authorList>
    </citation>
    <scope>NUCLEOTIDE SEQUENCE [LARGE SCALE GENOMIC DNA]</scope>
    <source>
        <strain evidence="1">MPipKuh1</strain>
        <tissue evidence="1">Flight muscle</tissue>
    </source>
</reference>
<dbReference type="AlphaFoldDB" id="A0A7J7W3J8"/>
<evidence type="ECO:0000313" key="1">
    <source>
        <dbReference type="EMBL" id="KAF6331836.1"/>
    </source>
</evidence>
<protein>
    <submittedName>
        <fullName evidence="1">Uncharacterized protein</fullName>
    </submittedName>
</protein>